<dbReference type="GO" id="GO:0005737">
    <property type="term" value="C:cytoplasm"/>
    <property type="evidence" value="ECO:0007669"/>
    <property type="project" value="UniProtKB-SubCell"/>
</dbReference>
<dbReference type="FunFam" id="3.20.20.380:FF:000003">
    <property type="entry name" value="Copper homeostasis protein CutC"/>
    <property type="match status" value="1"/>
</dbReference>
<dbReference type="SUPFAM" id="SSF110395">
    <property type="entry name" value="CutC-like"/>
    <property type="match status" value="1"/>
</dbReference>
<dbReference type="PANTHER" id="PTHR12598:SF0">
    <property type="entry name" value="COPPER HOMEOSTASIS PROTEIN CUTC HOMOLOG"/>
    <property type="match status" value="1"/>
</dbReference>
<dbReference type="STRING" id="1121025.SAMN02745249_01843"/>
<evidence type="ECO:0000313" key="4">
    <source>
        <dbReference type="EMBL" id="SHF11501.1"/>
    </source>
</evidence>
<protein>
    <recommendedName>
        <fullName evidence="3">PF03932 family protein CutC</fullName>
    </recommendedName>
</protein>
<dbReference type="Pfam" id="PF03932">
    <property type="entry name" value="CutC"/>
    <property type="match status" value="1"/>
</dbReference>
<dbReference type="RefSeq" id="WP_073298532.1">
    <property type="nucleotide sequence ID" value="NZ_FQUF01000033.1"/>
</dbReference>
<accession>A0A1M4Z0C0</accession>
<dbReference type="OrthoDB" id="9815677at2"/>
<keyword evidence="2 3" id="KW-0963">Cytoplasm</keyword>
<gene>
    <name evidence="3" type="primary">cutC</name>
    <name evidence="4" type="ORF">SAMN02745249_01843</name>
</gene>
<keyword evidence="5" id="KW-1185">Reference proteome</keyword>
<organism evidence="4 5">
    <name type="scientific">Atopostipes suicloacalis DSM 15692</name>
    <dbReference type="NCBI Taxonomy" id="1121025"/>
    <lineage>
        <taxon>Bacteria</taxon>
        <taxon>Bacillati</taxon>
        <taxon>Bacillota</taxon>
        <taxon>Bacilli</taxon>
        <taxon>Lactobacillales</taxon>
        <taxon>Carnobacteriaceae</taxon>
        <taxon>Atopostipes</taxon>
    </lineage>
</organism>
<dbReference type="InterPro" id="IPR036822">
    <property type="entry name" value="CutC-like_dom_sf"/>
</dbReference>
<dbReference type="EMBL" id="FQUF01000033">
    <property type="protein sequence ID" value="SHF11501.1"/>
    <property type="molecule type" value="Genomic_DNA"/>
</dbReference>
<proteinExistence type="inferred from homology"/>
<reference evidence="4 5" key="1">
    <citation type="submission" date="2016-11" db="EMBL/GenBank/DDBJ databases">
        <authorList>
            <person name="Jaros S."/>
            <person name="Januszkiewicz K."/>
            <person name="Wedrychowicz H."/>
        </authorList>
    </citation>
    <scope>NUCLEOTIDE SEQUENCE [LARGE SCALE GENOMIC DNA]</scope>
    <source>
        <strain evidence="4 5">DSM 15692</strain>
    </source>
</reference>
<dbReference type="AlphaFoldDB" id="A0A1M4Z0C0"/>
<dbReference type="GO" id="GO:0005507">
    <property type="term" value="F:copper ion binding"/>
    <property type="evidence" value="ECO:0007669"/>
    <property type="project" value="TreeGrafter"/>
</dbReference>
<evidence type="ECO:0000256" key="1">
    <source>
        <dbReference type="ARBA" id="ARBA00007768"/>
    </source>
</evidence>
<dbReference type="InterPro" id="IPR005627">
    <property type="entry name" value="CutC-like"/>
</dbReference>
<comment type="similarity">
    <text evidence="1 3">Belongs to the CutC family.</text>
</comment>
<comment type="caution">
    <text evidence="3">Once thought to be involved in copper homeostasis, experiments in E.coli have shown this is not the case.</text>
</comment>
<evidence type="ECO:0000256" key="2">
    <source>
        <dbReference type="ARBA" id="ARBA00022490"/>
    </source>
</evidence>
<name>A0A1M4Z0C0_9LACT</name>
<sequence>MLLEFCAENFTNVPAAIQQGAHRIELCDNLAEGGTTPSYAVIEQTVNYANQHEATVMTMVRPRGGNFVYSTIEHEMMKKDLTIIKDLNSHGVVFGSLTTENLIDRSKTKELIDLSEGMETTFHMAFDEIPQDCQKSELDWLIEHKVTRILTHGGREGTVFDNIFWLKELVDHAAGRIEILVGGGVTYENWEQLAEKLSTNQFHGTKIVQLETTK</sequence>
<dbReference type="PANTHER" id="PTHR12598">
    <property type="entry name" value="COPPER HOMEOSTASIS PROTEIN CUTC"/>
    <property type="match status" value="1"/>
</dbReference>
<dbReference type="HAMAP" id="MF_00795">
    <property type="entry name" value="CutC"/>
    <property type="match status" value="1"/>
</dbReference>
<comment type="subcellular location">
    <subcellularLocation>
        <location evidence="3">Cytoplasm</location>
    </subcellularLocation>
</comment>
<dbReference type="Proteomes" id="UP000184128">
    <property type="component" value="Unassembled WGS sequence"/>
</dbReference>
<evidence type="ECO:0000313" key="5">
    <source>
        <dbReference type="Proteomes" id="UP000184128"/>
    </source>
</evidence>
<evidence type="ECO:0000256" key="3">
    <source>
        <dbReference type="HAMAP-Rule" id="MF_00795"/>
    </source>
</evidence>
<dbReference type="Gene3D" id="3.20.20.380">
    <property type="entry name" value="Copper homeostasis (CutC) domain"/>
    <property type="match status" value="1"/>
</dbReference>